<reference evidence="1 2" key="1">
    <citation type="journal article" date="2023" name="Microorganisms">
        <title>Isolation and Genomic Characteristics of Cat-Borne Campylobacter felis sp. nov. and Sheep-Borne Campylobacter ovis sp. nov.</title>
        <authorList>
            <person name="Wang H."/>
            <person name="Li Y."/>
            <person name="Gu Y."/>
            <person name="Zhou G."/>
            <person name="Chen X."/>
            <person name="Zhang X."/>
            <person name="Shao Z."/>
            <person name="Zhang J."/>
            <person name="Zhang M."/>
        </authorList>
    </citation>
    <scope>NUCLEOTIDE SEQUENCE [LARGE SCALE GENOMIC DNA]</scope>
    <source>
        <strain evidence="1 2">XJK30-2</strain>
    </source>
</reference>
<protein>
    <submittedName>
        <fullName evidence="1">Uncharacterized protein</fullName>
    </submittedName>
</protein>
<evidence type="ECO:0000313" key="2">
    <source>
        <dbReference type="Proteomes" id="UP001173802"/>
    </source>
</evidence>
<organism evidence="1 2">
    <name type="scientific">Helicobacter zhangjianzhongii</name>
    <dbReference type="NCBI Taxonomy" id="2974574"/>
    <lineage>
        <taxon>Bacteria</taxon>
        <taxon>Pseudomonadati</taxon>
        <taxon>Campylobacterota</taxon>
        <taxon>Epsilonproteobacteria</taxon>
        <taxon>Campylobacterales</taxon>
        <taxon>Helicobacteraceae</taxon>
        <taxon>Helicobacter</taxon>
    </lineage>
</organism>
<accession>A0ACC6FRM5</accession>
<evidence type="ECO:0000313" key="1">
    <source>
        <dbReference type="EMBL" id="MDL0081805.1"/>
    </source>
</evidence>
<name>A0ACC6FRM5_9HELI</name>
<keyword evidence="2" id="KW-1185">Reference proteome</keyword>
<comment type="caution">
    <text evidence="1">The sequence shown here is derived from an EMBL/GenBank/DDBJ whole genome shotgun (WGS) entry which is preliminary data.</text>
</comment>
<proteinExistence type="predicted"/>
<sequence length="180" mass="20531">MSLQNLCAKRELFFTQYANIKESIQTLRELCKDNNEKLVLIESFDKYMEQKSEVFFVRFFFVVLLASIRFNLVKCLFWGSVLLLVATLFLSGSLIVSKLHIGNYTAKKLVFTQEAADSIAMCQPTQGANNTLILSKIKVISSLGEYMLIECSGIKEPQKVPMRFLVGETLHSSVDKEWIQ</sequence>
<dbReference type="EMBL" id="JANURN010000003">
    <property type="protein sequence ID" value="MDL0081805.1"/>
    <property type="molecule type" value="Genomic_DNA"/>
</dbReference>
<gene>
    <name evidence="1" type="ORF">NYG90_03775</name>
</gene>
<dbReference type="Proteomes" id="UP001173802">
    <property type="component" value="Unassembled WGS sequence"/>
</dbReference>